<feature type="compositionally biased region" description="Low complexity" evidence="1">
    <location>
        <begin position="161"/>
        <end position="172"/>
    </location>
</feature>
<dbReference type="Proteomes" id="UP000738349">
    <property type="component" value="Unassembled WGS sequence"/>
</dbReference>
<dbReference type="EMBL" id="JAGMUV010000001">
    <property type="protein sequence ID" value="KAH7177075.1"/>
    <property type="molecule type" value="Genomic_DNA"/>
</dbReference>
<protein>
    <submittedName>
        <fullName evidence="2">Uncharacterized protein</fullName>
    </submittedName>
</protein>
<feature type="region of interest" description="Disordered" evidence="1">
    <location>
        <begin position="155"/>
        <end position="186"/>
    </location>
</feature>
<evidence type="ECO:0000256" key="1">
    <source>
        <dbReference type="SAM" id="MobiDB-lite"/>
    </source>
</evidence>
<gene>
    <name evidence="2" type="ORF">EDB81DRAFT_52050</name>
</gene>
<reference evidence="2" key="1">
    <citation type="journal article" date="2021" name="Nat. Commun.">
        <title>Genetic determinants of endophytism in the Arabidopsis root mycobiome.</title>
        <authorList>
            <person name="Mesny F."/>
            <person name="Miyauchi S."/>
            <person name="Thiergart T."/>
            <person name="Pickel B."/>
            <person name="Atanasova L."/>
            <person name="Karlsson M."/>
            <person name="Huettel B."/>
            <person name="Barry K.W."/>
            <person name="Haridas S."/>
            <person name="Chen C."/>
            <person name="Bauer D."/>
            <person name="Andreopoulos W."/>
            <person name="Pangilinan J."/>
            <person name="LaButti K."/>
            <person name="Riley R."/>
            <person name="Lipzen A."/>
            <person name="Clum A."/>
            <person name="Drula E."/>
            <person name="Henrissat B."/>
            <person name="Kohler A."/>
            <person name="Grigoriev I.V."/>
            <person name="Martin F.M."/>
            <person name="Hacquard S."/>
        </authorList>
    </citation>
    <scope>NUCLEOTIDE SEQUENCE</scope>
    <source>
        <strain evidence="2">MPI-CAGE-AT-0147</strain>
    </source>
</reference>
<sequence>MTTRTVMPRRSVALAAAVGFLPFAAAALSRTGQVGLFSDEECKESVYVNKAVIGLDFCAVADSTTPYEGEYKSFMVYKHPWCENGSLPYWNVFVDDSCHHLIDSWHVSSLTSLSSDDQYENDDDNGGKCVAVPDAGYRSYAFVCDGFDLAWGVDGPGGNDSTTSEESAEPTSNLSETSTQEPAEPTLSYWTTSTETSTEASITISQTLESDSSAQSAVFLSGSSTSMSQSSNTTPSSNPTTTLDPTTTPTTNAGSLQEVSNKIVGLGVAVIAGWVL</sequence>
<name>A0A9P9FV44_9HYPO</name>
<accession>A0A9P9FV44</accession>
<comment type="caution">
    <text evidence="2">The sequence shown here is derived from an EMBL/GenBank/DDBJ whole genome shotgun (WGS) entry which is preliminary data.</text>
</comment>
<proteinExistence type="predicted"/>
<organism evidence="2 3">
    <name type="scientific">Dactylonectria macrodidyma</name>
    <dbReference type="NCBI Taxonomy" id="307937"/>
    <lineage>
        <taxon>Eukaryota</taxon>
        <taxon>Fungi</taxon>
        <taxon>Dikarya</taxon>
        <taxon>Ascomycota</taxon>
        <taxon>Pezizomycotina</taxon>
        <taxon>Sordariomycetes</taxon>
        <taxon>Hypocreomycetidae</taxon>
        <taxon>Hypocreales</taxon>
        <taxon>Nectriaceae</taxon>
        <taxon>Dactylonectria</taxon>
    </lineage>
</organism>
<evidence type="ECO:0000313" key="3">
    <source>
        <dbReference type="Proteomes" id="UP000738349"/>
    </source>
</evidence>
<dbReference type="OrthoDB" id="5369591at2759"/>
<keyword evidence="3" id="KW-1185">Reference proteome</keyword>
<dbReference type="AlphaFoldDB" id="A0A9P9FV44"/>
<evidence type="ECO:0000313" key="2">
    <source>
        <dbReference type="EMBL" id="KAH7177075.1"/>
    </source>
</evidence>
<feature type="region of interest" description="Disordered" evidence="1">
    <location>
        <begin position="219"/>
        <end position="254"/>
    </location>
</feature>
<feature type="compositionally biased region" description="Low complexity" evidence="1">
    <location>
        <begin position="221"/>
        <end position="252"/>
    </location>
</feature>